<dbReference type="OrthoDB" id="6513042at2759"/>
<dbReference type="InterPro" id="IPR045055">
    <property type="entry name" value="DNA2/NAM7-like"/>
</dbReference>
<dbReference type="Pfam" id="PF13087">
    <property type="entry name" value="AAA_12"/>
    <property type="match status" value="1"/>
</dbReference>
<dbReference type="InterPro" id="IPR041679">
    <property type="entry name" value="DNA2/NAM7-like_C"/>
</dbReference>
<evidence type="ECO:0000313" key="3">
    <source>
        <dbReference type="EMBL" id="CAA7262308.1"/>
    </source>
</evidence>
<evidence type="ECO:0000256" key="1">
    <source>
        <dbReference type="SAM" id="MobiDB-lite"/>
    </source>
</evidence>
<dbReference type="Proteomes" id="UP000467700">
    <property type="component" value="Unassembled WGS sequence"/>
</dbReference>
<name>A0A8S0WYY1_CYCAE</name>
<accession>A0A8S0WYY1</accession>
<dbReference type="InterPro" id="IPR027417">
    <property type="entry name" value="P-loop_NTPase"/>
</dbReference>
<evidence type="ECO:0000313" key="4">
    <source>
        <dbReference type="Proteomes" id="UP000467700"/>
    </source>
</evidence>
<dbReference type="SUPFAM" id="SSF52540">
    <property type="entry name" value="P-loop containing nucleoside triphosphate hydrolases"/>
    <property type="match status" value="1"/>
</dbReference>
<dbReference type="EMBL" id="CACVBS010000035">
    <property type="protein sequence ID" value="CAA7262308.1"/>
    <property type="molecule type" value="Genomic_DNA"/>
</dbReference>
<keyword evidence="4" id="KW-1185">Reference proteome</keyword>
<dbReference type="CDD" id="cd18808">
    <property type="entry name" value="SF1_C_Upf1"/>
    <property type="match status" value="1"/>
</dbReference>
<dbReference type="InterPro" id="IPR047187">
    <property type="entry name" value="SF1_C_Upf1"/>
</dbReference>
<proteinExistence type="predicted"/>
<protein>
    <recommendedName>
        <fullName evidence="2">DNA2/NAM7 helicase-like C-terminal domain-containing protein</fullName>
    </recommendedName>
</protein>
<dbReference type="CDD" id="cd17934">
    <property type="entry name" value="DEXXQc_Upf1-like"/>
    <property type="match status" value="1"/>
</dbReference>
<dbReference type="Pfam" id="PF13604">
    <property type="entry name" value="AAA_30"/>
    <property type="match status" value="1"/>
</dbReference>
<evidence type="ECO:0000259" key="2">
    <source>
        <dbReference type="Pfam" id="PF13087"/>
    </source>
</evidence>
<feature type="region of interest" description="Disordered" evidence="1">
    <location>
        <begin position="923"/>
        <end position="985"/>
    </location>
</feature>
<feature type="region of interest" description="Disordered" evidence="1">
    <location>
        <begin position="871"/>
        <end position="909"/>
    </location>
</feature>
<dbReference type="PANTHER" id="PTHR10887">
    <property type="entry name" value="DNA2/NAM7 HELICASE FAMILY"/>
    <property type="match status" value="1"/>
</dbReference>
<reference evidence="3 4" key="1">
    <citation type="submission" date="2020-01" db="EMBL/GenBank/DDBJ databases">
        <authorList>
            <person name="Gupta K D."/>
        </authorList>
    </citation>
    <scope>NUCLEOTIDE SEQUENCE [LARGE SCALE GENOMIC DNA]</scope>
</reference>
<feature type="domain" description="DNA2/NAM7 helicase-like C-terminal" evidence="2">
    <location>
        <begin position="557"/>
        <end position="715"/>
    </location>
</feature>
<gene>
    <name evidence="3" type="ORF">AAE3_LOCUS4417</name>
</gene>
<feature type="compositionally biased region" description="Low complexity" evidence="1">
    <location>
        <begin position="958"/>
        <end position="973"/>
    </location>
</feature>
<dbReference type="Gene3D" id="3.40.50.300">
    <property type="entry name" value="P-loop containing nucleotide triphosphate hydrolases"/>
    <property type="match status" value="2"/>
</dbReference>
<comment type="caution">
    <text evidence="3">The sequence shown here is derived from an EMBL/GenBank/DDBJ whole genome shotgun (WGS) entry which is preliminary data.</text>
</comment>
<dbReference type="PANTHER" id="PTHR10887:SF495">
    <property type="entry name" value="HELICASE SENATAXIN ISOFORM X1-RELATED"/>
    <property type="match status" value="1"/>
</dbReference>
<dbReference type="AlphaFoldDB" id="A0A8S0WYY1"/>
<sequence>MDTIDQTILRDKTSFPSTLRVRHTSQVRAGDACRHLASGGPIGIAYHIDSQGQIDFIALSNLSLAFVIHFDSPHHNTPHGSAEFAYVLQSGSEEPGTDDVDICLVGFSLSRTAIQVNSVTQRHVRGVDLSTLFCANAREPWSPARIVRERVSSNADSWDIARLWLGEESTAQKDVCLQAWLATCVASKCPREIMAAIKVSTRFLSKSELACLADLVAQSDLLDYYKPKEVVNDFSSGGYNKEGKFEVHNERYKTRVRPSELTRVIMTDEHGREYTGNAKGAKGKRTTIRMHDKSRNIGALSTVKVLGRQEPTNPEKARDELLFLLLTSRKDLRNSAFVRSLWFPSWKDMHEPPDTVDEVYAGSAMVGERSVVVAHGPPGTGKTTTIAAASRIWDLCRFPVWIVAHSNVAVKNIAETLFKKDVDFKLVVSKEFYVEWHEHLYSEIQEKVRRSDELPTDKVAMERELGGSQIVLSTLSMISNPALHDNGTFDIIPVKRLVIDEASQINIFEFMHILVRFQSSLQKVCFFGDPQQLPPFGQDKVSRMKTIFDLQHISCLNQDLFLDTQYRMPVPIGAFISKAVYKGRLLSQHLITHPSCLAFIDVSTPQGFEERAGTSWRNPGEVQTMVHLVRTYYKSTHFCIITPYDAQRAAIQRVLQNESLPWDSVYNLDSFQGNEADFVLVSVVRSSQPGFLVSLQRMNVLLTRCRKGLIVVTNRGFIEYGGSGTLLGLLARHWLSAYNETSWIDWRTVADATANLPGAPARPRQKVDTLRPFSVPGSAFSKASCASNSVPPLRTNLTPKSPNLQNMQAFPPLWQKKTPILPGSWKTSDLSPFSYAFIAQAPRGWPTRISARSIPDPTPYANVEADYWEDDTEKPSLSATVPRQKDGGTIWGARSNEMQKTPGDGTMSTHKYHPHSLLNKRAVPKKEVEKPKLKSAHKPVKSLDTWKSGPAVAHPSNVSSPARTSAPSTSVKSSKTKIVETQQPSKPLGFIRSFVKYS</sequence>
<organism evidence="3 4">
    <name type="scientific">Cyclocybe aegerita</name>
    <name type="common">Black poplar mushroom</name>
    <name type="synonym">Agrocybe aegerita</name>
    <dbReference type="NCBI Taxonomy" id="1973307"/>
    <lineage>
        <taxon>Eukaryota</taxon>
        <taxon>Fungi</taxon>
        <taxon>Dikarya</taxon>
        <taxon>Basidiomycota</taxon>
        <taxon>Agaricomycotina</taxon>
        <taxon>Agaricomycetes</taxon>
        <taxon>Agaricomycetidae</taxon>
        <taxon>Agaricales</taxon>
        <taxon>Agaricineae</taxon>
        <taxon>Bolbitiaceae</taxon>
        <taxon>Cyclocybe</taxon>
    </lineage>
</organism>